<dbReference type="Gene3D" id="3.40.190.10">
    <property type="entry name" value="Periplasmic binding protein-like II"/>
    <property type="match status" value="2"/>
</dbReference>
<dbReference type="PANTHER" id="PTHR11557:SF0">
    <property type="entry name" value="PORPHOBILINOGEN DEAMINASE"/>
    <property type="match status" value="1"/>
</dbReference>
<dbReference type="PRINTS" id="PR00151">
    <property type="entry name" value="PORPHBDMNASE"/>
</dbReference>
<organism evidence="10 11">
    <name type="scientific">Streptomyces stramineus</name>
    <dbReference type="NCBI Taxonomy" id="173861"/>
    <lineage>
        <taxon>Bacteria</taxon>
        <taxon>Bacillati</taxon>
        <taxon>Actinomycetota</taxon>
        <taxon>Actinomycetes</taxon>
        <taxon>Kitasatosporales</taxon>
        <taxon>Streptomycetaceae</taxon>
        <taxon>Streptomyces</taxon>
    </lineage>
</organism>
<evidence type="ECO:0000256" key="4">
    <source>
        <dbReference type="ARBA" id="ARBA00022679"/>
    </source>
</evidence>
<dbReference type="InterPro" id="IPR036803">
    <property type="entry name" value="Porphobilinogen_deaminase_C_sf"/>
</dbReference>
<evidence type="ECO:0000256" key="7">
    <source>
        <dbReference type="NCBIfam" id="TIGR00212"/>
    </source>
</evidence>
<dbReference type="Gene3D" id="3.30.160.40">
    <property type="entry name" value="Porphobilinogen deaminase, C-terminal domain"/>
    <property type="match status" value="1"/>
</dbReference>
<evidence type="ECO:0000259" key="8">
    <source>
        <dbReference type="Pfam" id="PF01379"/>
    </source>
</evidence>
<dbReference type="InterPro" id="IPR022417">
    <property type="entry name" value="Porphobilin_deaminase_N"/>
</dbReference>
<dbReference type="PANTHER" id="PTHR11557">
    <property type="entry name" value="PORPHOBILINOGEN DEAMINASE"/>
    <property type="match status" value="1"/>
</dbReference>
<comment type="similarity">
    <text evidence="2">Belongs to the HMBS family.</text>
</comment>
<sequence length="291" mass="30749">MAQAQAEQVRAALATHHPGITTEIVLHEPAGVTTVQKGTAVSAVEHALLKGDCDVAVRCMKDVPGVPLTPMSARFAAYLPRGDRRDALVHRAGLPLDRLPDGTRIGTSSVRRAAHLARSHPRLRVESLRGGLDARLAAMEAGVVDGLIVSVCALDRAGQRRQAAEVLGVERMCPPLGAAVVGLQCRDDDATTIGLLASLDDDRTRREVTAERVLLRVLKGRCEAPAAGHCTTRPDGRLSLRGTVFAADGSRFLHSHHIGTDPAALGTHVAHELLSSGARDLLPAHVHAPAL</sequence>
<proteinExistence type="inferred from homology"/>
<dbReference type="PIRSF" id="PIRSF001438">
    <property type="entry name" value="4pyrrol_synth_OHMeBilane_synth"/>
    <property type="match status" value="1"/>
</dbReference>
<comment type="function">
    <text evidence="1">Tetrapolymerization of the monopyrrole PBG into the hydroxymethylbilane pre-uroporphyrinogen in several discrete steps.</text>
</comment>
<evidence type="ECO:0000313" key="11">
    <source>
        <dbReference type="Proteomes" id="UP001499895"/>
    </source>
</evidence>
<evidence type="ECO:0000256" key="3">
    <source>
        <dbReference type="ARBA" id="ARBA00012655"/>
    </source>
</evidence>
<accession>A0ABN1AMP6</accession>
<evidence type="ECO:0000256" key="6">
    <source>
        <dbReference type="ARBA" id="ARBA00048169"/>
    </source>
</evidence>
<protein>
    <recommendedName>
        <fullName evidence="3 7">Hydroxymethylbilane synthase</fullName>
        <ecNumber evidence="3 7">2.5.1.61</ecNumber>
    </recommendedName>
</protein>
<name>A0ABN1AMP6_9ACTN</name>
<keyword evidence="4" id="KW-0808">Transferase</keyword>
<dbReference type="InterPro" id="IPR022418">
    <property type="entry name" value="Porphobilinogen_deaminase_C"/>
</dbReference>
<feature type="domain" description="Porphobilinogen deaminase C-terminal" evidence="9">
    <location>
        <begin position="207"/>
        <end position="274"/>
    </location>
</feature>
<dbReference type="Pfam" id="PF03900">
    <property type="entry name" value="Porphobil_deamC"/>
    <property type="match status" value="1"/>
</dbReference>
<dbReference type="SUPFAM" id="SSF54782">
    <property type="entry name" value="Porphobilinogen deaminase (hydroxymethylbilane synthase), C-terminal domain"/>
    <property type="match status" value="1"/>
</dbReference>
<dbReference type="EMBL" id="BAAAHB010000065">
    <property type="protein sequence ID" value="GAA0480209.1"/>
    <property type="molecule type" value="Genomic_DNA"/>
</dbReference>
<dbReference type="Pfam" id="PF01379">
    <property type="entry name" value="Porphobil_deam"/>
    <property type="match status" value="1"/>
</dbReference>
<dbReference type="NCBIfam" id="TIGR00212">
    <property type="entry name" value="hemC"/>
    <property type="match status" value="1"/>
</dbReference>
<dbReference type="InterPro" id="IPR000860">
    <property type="entry name" value="HemC"/>
</dbReference>
<evidence type="ECO:0000256" key="5">
    <source>
        <dbReference type="ARBA" id="ARBA00023244"/>
    </source>
</evidence>
<feature type="domain" description="Porphobilinogen deaminase N-terminal" evidence="8">
    <location>
        <begin position="1"/>
        <end position="192"/>
    </location>
</feature>
<comment type="catalytic activity">
    <reaction evidence="6">
        <text>4 porphobilinogen + H2O = hydroxymethylbilane + 4 NH4(+)</text>
        <dbReference type="Rhea" id="RHEA:13185"/>
        <dbReference type="ChEBI" id="CHEBI:15377"/>
        <dbReference type="ChEBI" id="CHEBI:28938"/>
        <dbReference type="ChEBI" id="CHEBI:57845"/>
        <dbReference type="ChEBI" id="CHEBI:58126"/>
        <dbReference type="EC" id="2.5.1.61"/>
    </reaction>
</comment>
<evidence type="ECO:0000256" key="1">
    <source>
        <dbReference type="ARBA" id="ARBA00002869"/>
    </source>
</evidence>
<evidence type="ECO:0000259" key="9">
    <source>
        <dbReference type="Pfam" id="PF03900"/>
    </source>
</evidence>
<dbReference type="Proteomes" id="UP001499895">
    <property type="component" value="Unassembled WGS sequence"/>
</dbReference>
<dbReference type="SUPFAM" id="SSF53850">
    <property type="entry name" value="Periplasmic binding protein-like II"/>
    <property type="match status" value="1"/>
</dbReference>
<keyword evidence="11" id="KW-1185">Reference proteome</keyword>
<evidence type="ECO:0000313" key="10">
    <source>
        <dbReference type="EMBL" id="GAA0480209.1"/>
    </source>
</evidence>
<keyword evidence="5" id="KW-0627">Porphyrin biosynthesis</keyword>
<gene>
    <name evidence="10" type="primary">hemC_2</name>
    <name evidence="10" type="ORF">GCM10009544_47720</name>
</gene>
<reference evidence="10 11" key="1">
    <citation type="journal article" date="2019" name="Int. J. Syst. Evol. Microbiol.">
        <title>The Global Catalogue of Microorganisms (GCM) 10K type strain sequencing project: providing services to taxonomists for standard genome sequencing and annotation.</title>
        <authorList>
            <consortium name="The Broad Institute Genomics Platform"/>
            <consortium name="The Broad Institute Genome Sequencing Center for Infectious Disease"/>
            <person name="Wu L."/>
            <person name="Ma J."/>
        </authorList>
    </citation>
    <scope>NUCLEOTIDE SEQUENCE [LARGE SCALE GENOMIC DNA]</scope>
    <source>
        <strain evidence="10 11">JCM 10649</strain>
    </source>
</reference>
<dbReference type="EC" id="2.5.1.61" evidence="3 7"/>
<evidence type="ECO:0000256" key="2">
    <source>
        <dbReference type="ARBA" id="ARBA00005638"/>
    </source>
</evidence>
<comment type="caution">
    <text evidence="10">The sequence shown here is derived from an EMBL/GenBank/DDBJ whole genome shotgun (WGS) entry which is preliminary data.</text>
</comment>